<evidence type="ECO:0000313" key="3">
    <source>
        <dbReference type="Proteomes" id="UP001168146"/>
    </source>
</evidence>
<protein>
    <submittedName>
        <fullName evidence="2">Uncharacterized protein</fullName>
    </submittedName>
</protein>
<gene>
    <name evidence="2" type="ORF">LTR82_000768</name>
</gene>
<dbReference type="EMBL" id="JASUXU010000001">
    <property type="protein sequence ID" value="KAK0328835.1"/>
    <property type="molecule type" value="Genomic_DNA"/>
</dbReference>
<organism evidence="2 3">
    <name type="scientific">Friedmanniomyces endolithicus</name>
    <dbReference type="NCBI Taxonomy" id="329885"/>
    <lineage>
        <taxon>Eukaryota</taxon>
        <taxon>Fungi</taxon>
        <taxon>Dikarya</taxon>
        <taxon>Ascomycota</taxon>
        <taxon>Pezizomycotina</taxon>
        <taxon>Dothideomycetes</taxon>
        <taxon>Dothideomycetidae</taxon>
        <taxon>Mycosphaerellales</taxon>
        <taxon>Teratosphaeriaceae</taxon>
        <taxon>Friedmanniomyces</taxon>
    </lineage>
</organism>
<dbReference type="Proteomes" id="UP001168146">
    <property type="component" value="Unassembled WGS sequence"/>
</dbReference>
<feature type="compositionally biased region" description="Basic and acidic residues" evidence="1">
    <location>
        <begin position="89"/>
        <end position="111"/>
    </location>
</feature>
<reference evidence="2" key="1">
    <citation type="submission" date="2021-12" db="EMBL/GenBank/DDBJ databases">
        <title>Black yeast isolated from Biological Soil Crust.</title>
        <authorList>
            <person name="Kurbessoian T."/>
        </authorList>
    </citation>
    <scope>NUCLEOTIDE SEQUENCE</scope>
    <source>
        <strain evidence="2">CCFEE 5208</strain>
    </source>
</reference>
<evidence type="ECO:0000256" key="1">
    <source>
        <dbReference type="SAM" id="MobiDB-lite"/>
    </source>
</evidence>
<name>A0AAN6JLM8_9PEZI</name>
<feature type="region of interest" description="Disordered" evidence="1">
    <location>
        <begin position="1"/>
        <end position="49"/>
    </location>
</feature>
<comment type="caution">
    <text evidence="2">The sequence shown here is derived from an EMBL/GenBank/DDBJ whole genome shotgun (WGS) entry which is preliminary data.</text>
</comment>
<evidence type="ECO:0000313" key="2">
    <source>
        <dbReference type="EMBL" id="KAK0328835.1"/>
    </source>
</evidence>
<accession>A0AAN6JLM8</accession>
<proteinExistence type="predicted"/>
<sequence>MEDTDSPSPEELELSPEDSPEFNLEASPEGDEYIPQTEKPKRKSAAGRELVRWDLIPWDKVAEHFGELMGKHNISGEAIKQHLSKVYKSRTDRELAVPPKMERNQRRKALDLVEDAGGPPPQTRGRGKRGTANNARGVEEQVDATPVKRPGSGLLYIKPPKARNVKVKAVTAKTPARGGRRKKGDGVNDATSMFDIKDGDEDGDFGKEKKQTAVSRGSKRGRNKSSVFANEPDNEMGMEVPTPTKKPKINLRTLQVKNYREPTEHDGAEATPNFNGLAALGQQQYHSSQGSSLYTQAMPSGTSIFDTPSKNVGGHDLSQGRSLYTEALPSGTSLFDGPFQTYSQVTTPGYSYHQSGNTTPYAQSDSRIYNGMGGFKFAGLPPPQMRAYNGYEYLPAASMSHGYTGMMDSDNSLGSGAAGINHTYQAQVSDAMHAVADSRMNNSLAGAEEPRRDSFQHDQAAVKKTDKDLQLPHNVHLHLHTRFEGPGDIFNTSGMTVTPTSISPAETGMTPAMAQTGFMPLAPLHEDSLDSFDSGYNGYNGFEAPGNITSEGDHSGQEVDYTPHLDGQQFPFGYESFNPPLDFE</sequence>
<feature type="region of interest" description="Disordered" evidence="1">
    <location>
        <begin position="89"/>
        <end position="245"/>
    </location>
</feature>
<dbReference type="AlphaFoldDB" id="A0AAN6JLM8"/>
<feature type="compositionally biased region" description="Acidic residues" evidence="1">
    <location>
        <begin position="1"/>
        <end position="20"/>
    </location>
</feature>